<evidence type="ECO:0000313" key="3">
    <source>
        <dbReference type="Proteomes" id="UP000215506"/>
    </source>
</evidence>
<proteinExistence type="predicted"/>
<feature type="compositionally biased region" description="Basic residues" evidence="1">
    <location>
        <begin position="1045"/>
        <end position="1054"/>
    </location>
</feature>
<keyword evidence="3" id="KW-1185">Reference proteome</keyword>
<feature type="compositionally biased region" description="Basic and acidic residues" evidence="1">
    <location>
        <begin position="971"/>
        <end position="980"/>
    </location>
</feature>
<gene>
    <name evidence="2" type="ORF">B7C42_03540</name>
</gene>
<comment type="caution">
    <text evidence="2">The sequence shown here is derived from an EMBL/GenBank/DDBJ whole genome shotgun (WGS) entry which is preliminary data.</text>
</comment>
<feature type="compositionally biased region" description="Basic and acidic residues" evidence="1">
    <location>
        <begin position="324"/>
        <end position="340"/>
    </location>
</feature>
<organism evidence="2 3">
    <name type="scientific">Nocardia cerradoensis</name>
    <dbReference type="NCBI Taxonomy" id="85688"/>
    <lineage>
        <taxon>Bacteria</taxon>
        <taxon>Bacillati</taxon>
        <taxon>Actinomycetota</taxon>
        <taxon>Actinomycetes</taxon>
        <taxon>Mycobacteriales</taxon>
        <taxon>Nocardiaceae</taxon>
        <taxon>Nocardia</taxon>
    </lineage>
</organism>
<evidence type="ECO:0000256" key="1">
    <source>
        <dbReference type="SAM" id="MobiDB-lite"/>
    </source>
</evidence>
<reference evidence="2 3" key="1">
    <citation type="submission" date="2017-07" db="EMBL/GenBank/DDBJ databases">
        <title>First draft Genome Sequence of Nocardia cerradoensis isolated from human infection.</title>
        <authorList>
            <person name="Carrasco G."/>
        </authorList>
    </citation>
    <scope>NUCLEOTIDE SEQUENCE [LARGE SCALE GENOMIC DNA]</scope>
    <source>
        <strain evidence="2 3">CNM20130759</strain>
    </source>
</reference>
<feature type="compositionally biased region" description="Basic residues" evidence="1">
    <location>
        <begin position="291"/>
        <end position="323"/>
    </location>
</feature>
<feature type="region of interest" description="Disordered" evidence="1">
    <location>
        <begin position="833"/>
        <end position="856"/>
    </location>
</feature>
<dbReference type="AlphaFoldDB" id="A0A231H7C5"/>
<dbReference type="AntiFam" id="ANF00178">
    <property type="entry name" value="Shadow ORF (opposite dhbF)"/>
</dbReference>
<feature type="region of interest" description="Disordered" evidence="1">
    <location>
        <begin position="272"/>
        <end position="350"/>
    </location>
</feature>
<feature type="region of interest" description="Disordered" evidence="1">
    <location>
        <begin position="1"/>
        <end position="20"/>
    </location>
</feature>
<dbReference type="EMBL" id="NGAF01000006">
    <property type="protein sequence ID" value="OXR44745.1"/>
    <property type="molecule type" value="Genomic_DNA"/>
</dbReference>
<protein>
    <submittedName>
        <fullName evidence="2">Uncharacterized protein</fullName>
    </submittedName>
</protein>
<feature type="compositionally biased region" description="Basic and acidic residues" evidence="1">
    <location>
        <begin position="846"/>
        <end position="856"/>
    </location>
</feature>
<sequence length="1054" mass="118690">MGIGDDRAQQPHETVRESGNRRLVEQIRRVREDGRLFAVTVDRRNRQLQIEFRDGSVEVDLLDGQSGQFQPGGIDVLEEQRHLEQRMVRRRPDRIQDLDQPLEGQFGVRERGQVRFAYPVQQIDEARAGFDLGAQHQGVDEHADEIVELAFTTPGHRGAQGDIRAAGQPRQQCREGRVHHHELGRVAGAGDLRHGAMRLRRDRERIHPADARGRLRPRPVRGQVDPLRRVGQRRAPERQLLRRRRLGIVLVAEQLPLPQRVVRVLHRQRRPRGRLTRDARQVGGHQVPDQRRHRRAVRRDVVRHHDHHVHVGGRRQHRHPQRHLGRDVESAQREAGDPVHHSVFADLDDRQIRHRGRGQHVLIPHAVHGRVDGPQHLVPGDHVTHGRSQRRQVQLTRQPDGEGNVVGRGGGVELVEEPHPLLCQRQRHQLRPRPRHQCGTLCGRDGCFGANRQLLHRRRLEQVPDRDRGAERGVHPCDDPGGDQGVAAQGEEVVVAADPLGAEHVGEHPGDRFLDRRDGSAELALPQHLRLGQRTPVQFAVRSQRQRLQHHDHVGNHVAGEEFAHRRAHRSGVGNLPGLRDDVTDQPVTEVVIGVDHRHGLADAGAAQQRGLDLTQFDTEAAQLYLLIAAPGIFQGGLTVETGPAADIARAVHARTGRPERVRHESSRGQARAAQVSARQLASRDVHLAGDTDGSRMQAFVEDVGFQARQRLADHAGRMIGQTLVERQERHVHRGFGDAVHVHQSRRGRTVPLVPAAELAQIQGLATEDDVAQGELARTRHRGIPAGVILRGAIGLGQLIERRRRLVQHRDLLANQQLAERFRRTRGQVIDHDHRTTGGQRTPQLPHREVEGEGVEQRPHIGLVEVEQQLRVREQLQHVAMGDAYALGHTGGTRGVDDIGQIGRAQRTHAVAVGDRSVGEVPGLFQQHRRQFRGGQFRPHGGRGEHTRRLGIRQHEFQPLRGVAGVDRQVGRARQEDTQQRDGQFLGPRNRHRHQGFRAHALSDERARHTIGAPQQLTEGDGGVAEPDGHRARAPLRLRLDQIHQRHRRDQRPG</sequence>
<evidence type="ECO:0000313" key="2">
    <source>
        <dbReference type="EMBL" id="OXR44745.1"/>
    </source>
</evidence>
<feature type="region of interest" description="Disordered" evidence="1">
    <location>
        <begin position="1012"/>
        <end position="1054"/>
    </location>
</feature>
<dbReference type="Proteomes" id="UP000215506">
    <property type="component" value="Unassembled WGS sequence"/>
</dbReference>
<name>A0A231H7C5_9NOCA</name>
<accession>A0A231H7C5</accession>
<feature type="region of interest" description="Disordered" evidence="1">
    <location>
        <begin position="971"/>
        <end position="991"/>
    </location>
</feature>
<feature type="region of interest" description="Disordered" evidence="1">
    <location>
        <begin position="370"/>
        <end position="405"/>
    </location>
</feature>